<dbReference type="Proteomes" id="UP000001423">
    <property type="component" value="Chromosome"/>
</dbReference>
<keyword evidence="2" id="KW-1185">Reference proteome</keyword>
<accession>B9ESQ9</accession>
<dbReference type="KEGG" id="pmt:PMT_2893"/>
<dbReference type="HOGENOM" id="CLU_2684873_0_0_3"/>
<evidence type="ECO:0000313" key="2">
    <source>
        <dbReference type="Proteomes" id="UP000001423"/>
    </source>
</evidence>
<name>B9ESQ9_PROMM</name>
<dbReference type="AlphaFoldDB" id="B9ESQ9"/>
<reference evidence="1 2" key="1">
    <citation type="journal article" date="2003" name="Nature">
        <title>Genome divergence in two Prochlorococcus ecotypes reflects oceanic niche differentiation.</title>
        <authorList>
            <person name="Rocap G."/>
            <person name="Larimer F.W."/>
            <person name="Lamerdin J.E."/>
            <person name="Malfatti S."/>
            <person name="Chain P."/>
            <person name="Ahlgren N.A."/>
            <person name="Arellano A."/>
            <person name="Coleman M."/>
            <person name="Hauser L."/>
            <person name="Hess W.R."/>
            <person name="Johnson Z.I."/>
            <person name="Land M.L."/>
            <person name="Lindell D."/>
            <person name="Post A.F."/>
            <person name="Regala W."/>
            <person name="Shah M."/>
            <person name="Shaw S.L."/>
            <person name="Steglich C."/>
            <person name="Sullivan M.B."/>
            <person name="Ting C.S."/>
            <person name="Tolonen A."/>
            <person name="Webb E.A."/>
            <person name="Zinser E.R."/>
            <person name="Chisholm S.W."/>
        </authorList>
    </citation>
    <scope>NUCLEOTIDE SEQUENCE [LARGE SCALE GENOMIC DNA]</scope>
    <source>
        <strain evidence="2">MIT 9313</strain>
    </source>
</reference>
<organism evidence="1 2">
    <name type="scientific">Prochlorococcus marinus (strain MIT 9313)</name>
    <dbReference type="NCBI Taxonomy" id="74547"/>
    <lineage>
        <taxon>Bacteria</taxon>
        <taxon>Bacillati</taxon>
        <taxon>Cyanobacteriota</taxon>
        <taxon>Cyanophyceae</taxon>
        <taxon>Synechococcales</taxon>
        <taxon>Prochlorococcaceae</taxon>
        <taxon>Prochlorococcus</taxon>
    </lineage>
</organism>
<proteinExistence type="predicted"/>
<gene>
    <name evidence="1" type="ordered locus">PMT_2893</name>
</gene>
<protein>
    <submittedName>
        <fullName evidence="1">Uncharacterized protein</fullName>
    </submittedName>
</protein>
<dbReference type="EMBL" id="BX548175">
    <property type="protein sequence ID" value="CAX32411.1"/>
    <property type="molecule type" value="Genomic_DNA"/>
</dbReference>
<sequence length="74" mass="8873">MSYLLNIYDNPGHPPTNHEKIENLEEGIRVFNKYVNDDDYKGFDMELITEEYDEVRYYDSTEGKIETFDDTRPE</sequence>
<evidence type="ECO:0000313" key="1">
    <source>
        <dbReference type="EMBL" id="CAX32411.1"/>
    </source>
</evidence>